<dbReference type="AlphaFoldDB" id="A0A9D3LHB9"/>
<protein>
    <submittedName>
        <fullName evidence="2">Uncharacterized protein</fullName>
    </submittedName>
</protein>
<keyword evidence="3" id="KW-1185">Reference proteome</keyword>
<reference evidence="2" key="1">
    <citation type="submission" date="2021-01" db="EMBL/GenBank/DDBJ databases">
        <title>A chromosome-scale assembly of European eel, Anguilla anguilla.</title>
        <authorList>
            <person name="Henkel C."/>
            <person name="Jong-Raadsen S.A."/>
            <person name="Dufour S."/>
            <person name="Weltzien F.-A."/>
            <person name="Palstra A.P."/>
            <person name="Pelster B."/>
            <person name="Spaink H.P."/>
            <person name="Van Den Thillart G.E."/>
            <person name="Jansen H."/>
            <person name="Zahm M."/>
            <person name="Klopp C."/>
            <person name="Cedric C."/>
            <person name="Louis A."/>
            <person name="Berthelot C."/>
            <person name="Parey E."/>
            <person name="Roest Crollius H."/>
            <person name="Montfort J."/>
            <person name="Robinson-Rechavi M."/>
            <person name="Bucao C."/>
            <person name="Bouchez O."/>
            <person name="Gislard M."/>
            <person name="Lluch J."/>
            <person name="Milhes M."/>
            <person name="Lampietro C."/>
            <person name="Lopez Roques C."/>
            <person name="Donnadieu C."/>
            <person name="Braasch I."/>
            <person name="Desvignes T."/>
            <person name="Postlethwait J."/>
            <person name="Bobe J."/>
            <person name="Guiguen Y."/>
            <person name="Dirks R."/>
        </authorList>
    </citation>
    <scope>NUCLEOTIDE SEQUENCE</scope>
    <source>
        <strain evidence="2">Tag_6206</strain>
        <tissue evidence="2">Liver</tissue>
    </source>
</reference>
<accession>A0A9D3LHB9</accession>
<gene>
    <name evidence="2" type="ORF">ANANG_G00312830</name>
</gene>
<evidence type="ECO:0000256" key="1">
    <source>
        <dbReference type="SAM" id="MobiDB-lite"/>
    </source>
</evidence>
<sequence length="134" mass="14323">MSKQQEELLDEAGCFTLSFTPADGAPDVEGRRVAPLPPEASVSDRQGWTESPARGHSFWPCFPHDQYRARACAGGTVMRGGVGRGQIALRPPGTRAERTATVSARLAYRERRIGGNAAVVLNNEGASGFILKGL</sequence>
<proteinExistence type="predicted"/>
<dbReference type="Proteomes" id="UP001044222">
    <property type="component" value="Chromosome 19"/>
</dbReference>
<organism evidence="2 3">
    <name type="scientific">Anguilla anguilla</name>
    <name type="common">European freshwater eel</name>
    <name type="synonym">Muraena anguilla</name>
    <dbReference type="NCBI Taxonomy" id="7936"/>
    <lineage>
        <taxon>Eukaryota</taxon>
        <taxon>Metazoa</taxon>
        <taxon>Chordata</taxon>
        <taxon>Craniata</taxon>
        <taxon>Vertebrata</taxon>
        <taxon>Euteleostomi</taxon>
        <taxon>Actinopterygii</taxon>
        <taxon>Neopterygii</taxon>
        <taxon>Teleostei</taxon>
        <taxon>Anguilliformes</taxon>
        <taxon>Anguillidae</taxon>
        <taxon>Anguilla</taxon>
    </lineage>
</organism>
<comment type="caution">
    <text evidence="2">The sequence shown here is derived from an EMBL/GenBank/DDBJ whole genome shotgun (WGS) entry which is preliminary data.</text>
</comment>
<evidence type="ECO:0000313" key="2">
    <source>
        <dbReference type="EMBL" id="KAG5830642.1"/>
    </source>
</evidence>
<evidence type="ECO:0000313" key="3">
    <source>
        <dbReference type="Proteomes" id="UP001044222"/>
    </source>
</evidence>
<name>A0A9D3LHB9_ANGAN</name>
<feature type="region of interest" description="Disordered" evidence="1">
    <location>
        <begin position="19"/>
        <end position="51"/>
    </location>
</feature>
<dbReference type="EMBL" id="JAFIRN010000019">
    <property type="protein sequence ID" value="KAG5830642.1"/>
    <property type="molecule type" value="Genomic_DNA"/>
</dbReference>